<dbReference type="Gene3D" id="2.90.10.10">
    <property type="entry name" value="Bulb-type lectin domain"/>
    <property type="match status" value="1"/>
</dbReference>
<dbReference type="Gene3D" id="2.160.20.10">
    <property type="entry name" value="Single-stranded right-handed beta-helix, Pectin lyase-like"/>
    <property type="match status" value="1"/>
</dbReference>
<dbReference type="PROSITE" id="PS50927">
    <property type="entry name" value="BULB_LECTIN"/>
    <property type="match status" value="1"/>
</dbReference>
<gene>
    <name evidence="4" type="ORF">BZG36_04916</name>
</gene>
<dbReference type="InterPro" id="IPR006626">
    <property type="entry name" value="PbH1"/>
</dbReference>
<dbReference type="InterPro" id="IPR012334">
    <property type="entry name" value="Pectin_lyas_fold"/>
</dbReference>
<evidence type="ECO:0000313" key="4">
    <source>
        <dbReference type="EMBL" id="OZJ02248.1"/>
    </source>
</evidence>
<dbReference type="AlphaFoldDB" id="A0A261XV87"/>
<name>A0A261XV87_9FUNG</name>
<keyword evidence="5" id="KW-1185">Reference proteome</keyword>
<dbReference type="OrthoDB" id="2587928at2759"/>
<reference evidence="4 5" key="1">
    <citation type="journal article" date="2017" name="Mycologia">
        <title>Bifiguratus adelaidae, gen. et sp. nov., a new member of Mucoromycotina in endophytic and soil-dwelling habitats.</title>
        <authorList>
            <person name="Torres-Cruz T.J."/>
            <person name="Billingsley Tobias T.L."/>
            <person name="Almatruk M."/>
            <person name="Hesse C."/>
            <person name="Kuske C.R."/>
            <person name="Desiro A."/>
            <person name="Benucci G.M."/>
            <person name="Bonito G."/>
            <person name="Stajich J.E."/>
            <person name="Dunlap C."/>
            <person name="Arnold A.E."/>
            <person name="Porras-Alfaro A."/>
        </authorList>
    </citation>
    <scope>NUCLEOTIDE SEQUENCE [LARGE SCALE GENOMIC DNA]</scope>
    <source>
        <strain evidence="4 5">AZ0501</strain>
    </source>
</reference>
<keyword evidence="2" id="KW-0732">Signal</keyword>
<dbReference type="Pfam" id="PF13229">
    <property type="entry name" value="Beta_helix"/>
    <property type="match status" value="1"/>
</dbReference>
<feature type="chain" id="PRO_5012605118" description="Bulb-type lectin domain-containing protein" evidence="2">
    <location>
        <begin position="18"/>
        <end position="603"/>
    </location>
</feature>
<dbReference type="NCBIfam" id="TIGR03804">
    <property type="entry name" value="para_beta_helix"/>
    <property type="match status" value="1"/>
</dbReference>
<dbReference type="SUPFAM" id="SSF51110">
    <property type="entry name" value="alpha-D-mannose-specific plant lectins"/>
    <property type="match status" value="1"/>
</dbReference>
<dbReference type="EMBL" id="MVBO01000173">
    <property type="protein sequence ID" value="OZJ02248.1"/>
    <property type="molecule type" value="Genomic_DNA"/>
</dbReference>
<dbReference type="InterPro" id="IPR011050">
    <property type="entry name" value="Pectin_lyase_fold/virulence"/>
</dbReference>
<proteinExistence type="predicted"/>
<comment type="caution">
    <text evidence="4">The sequence shown here is derived from an EMBL/GenBank/DDBJ whole genome shotgun (WGS) entry which is preliminary data.</text>
</comment>
<dbReference type="Proteomes" id="UP000242875">
    <property type="component" value="Unassembled WGS sequence"/>
</dbReference>
<dbReference type="InterPro" id="IPR039448">
    <property type="entry name" value="Beta_helix"/>
</dbReference>
<dbReference type="SUPFAM" id="SSF51126">
    <property type="entry name" value="Pectin lyase-like"/>
    <property type="match status" value="1"/>
</dbReference>
<dbReference type="SMART" id="SM00710">
    <property type="entry name" value="PbH1"/>
    <property type="match status" value="6"/>
</dbReference>
<evidence type="ECO:0000256" key="2">
    <source>
        <dbReference type="SAM" id="SignalP"/>
    </source>
</evidence>
<accession>A0A261XV87</accession>
<sequence length="603" mass="62004">MFTGLFTSALWIAGVCGLSATAAASCISSGDQNTINSAFKAGGVGAVVQLCPSAVITITDYIQFTADHQELSTQGYPTGSTRATIQLNSQGTNASTLISGAWISGLRILNIQVDGNRAGNGFLSNGGANIEVGGGGTGLIVSHVASRNPRGWSCLHVIEGGTMSSLCLNATVTNNDIGPCGQEGTNSAGQGMWADGISFACASSLVSGNSITGSTDGGIVIFGAPGTQVTNNTITSSTTNKGFGAINLVDNTYNGNYSGVVVSDNTIVGEKLFSVGIAIGSNVWGGYGNTPHQGPTTITGNTFSGNITFPIAINGWENGLTVTNNDDSGVHTPNSAFADDVQCPHATQLLFNANAHFSYWPTGLVSPYTLQSGFVQATEEPYSFICTTGPLPSNITYGLNQLFMGPGNVALLHENIMIAYQGDSNLVVYNTSSSGNAIVEWASGHTLTNGTCGNLCDIAFQGDGNLVTYYNGQPQWSTNTQNKGNTMVLMNKSPWIEILDASGNVVWSAIPIPTTTSSTKTATTTSSSTTTSSTKITTTTTSTSSPTSTTPTCSSANQGNYYCINSGVSPAYEICDNGSFVSGNCGAGTVCKTSGNSIVCDYP</sequence>
<feature type="signal peptide" evidence="2">
    <location>
        <begin position="1"/>
        <end position="17"/>
    </location>
</feature>
<dbReference type="InterPro" id="IPR036426">
    <property type="entry name" value="Bulb-type_lectin_dom_sf"/>
</dbReference>
<evidence type="ECO:0000259" key="3">
    <source>
        <dbReference type="PROSITE" id="PS50927"/>
    </source>
</evidence>
<evidence type="ECO:0000256" key="1">
    <source>
        <dbReference type="SAM" id="MobiDB-lite"/>
    </source>
</evidence>
<evidence type="ECO:0000313" key="5">
    <source>
        <dbReference type="Proteomes" id="UP000242875"/>
    </source>
</evidence>
<feature type="domain" description="Bulb-type lectin" evidence="3">
    <location>
        <begin position="388"/>
        <end position="520"/>
    </location>
</feature>
<dbReference type="InterPro" id="IPR022441">
    <property type="entry name" value="Para_beta_helix_rpt-2"/>
</dbReference>
<feature type="region of interest" description="Disordered" evidence="1">
    <location>
        <begin position="516"/>
        <end position="551"/>
    </location>
</feature>
<organism evidence="4 5">
    <name type="scientific">Bifiguratus adelaidae</name>
    <dbReference type="NCBI Taxonomy" id="1938954"/>
    <lineage>
        <taxon>Eukaryota</taxon>
        <taxon>Fungi</taxon>
        <taxon>Fungi incertae sedis</taxon>
        <taxon>Mucoromycota</taxon>
        <taxon>Mucoromycotina</taxon>
        <taxon>Endogonomycetes</taxon>
        <taxon>Endogonales</taxon>
        <taxon>Endogonales incertae sedis</taxon>
        <taxon>Bifiguratus</taxon>
    </lineage>
</organism>
<protein>
    <recommendedName>
        <fullName evidence="3">Bulb-type lectin domain-containing protein</fullName>
    </recommendedName>
</protein>
<dbReference type="InterPro" id="IPR001480">
    <property type="entry name" value="Bulb-type_lectin_dom"/>
</dbReference>